<feature type="transmembrane region" description="Helical" evidence="2">
    <location>
        <begin position="39"/>
        <end position="58"/>
    </location>
</feature>
<evidence type="ECO:0008006" key="7">
    <source>
        <dbReference type="Google" id="ProtNLM"/>
    </source>
</evidence>
<proteinExistence type="predicted"/>
<evidence type="ECO:0000259" key="4">
    <source>
        <dbReference type="Pfam" id="PF22570"/>
    </source>
</evidence>
<keyword evidence="2" id="KW-1133">Transmembrane helix</keyword>
<dbReference type="EMBL" id="BAAACG010000006">
    <property type="protein sequence ID" value="GAA0735204.1"/>
    <property type="molecule type" value="Genomic_DNA"/>
</dbReference>
<dbReference type="InterPro" id="IPR025164">
    <property type="entry name" value="Toastrack_DUF4097"/>
</dbReference>
<dbReference type="RefSeq" id="WP_343759216.1">
    <property type="nucleotide sequence ID" value="NZ_BAAACG010000006.1"/>
</dbReference>
<dbReference type="InterPro" id="IPR054331">
    <property type="entry name" value="LiaF_TM"/>
</dbReference>
<dbReference type="PANTHER" id="PTHR34094:SF1">
    <property type="entry name" value="PROTEIN FAM185A"/>
    <property type="match status" value="1"/>
</dbReference>
<dbReference type="PANTHER" id="PTHR34094">
    <property type="match status" value="1"/>
</dbReference>
<feature type="transmembrane region" description="Helical" evidence="2">
    <location>
        <begin position="12"/>
        <end position="33"/>
    </location>
</feature>
<reference evidence="5 6" key="1">
    <citation type="journal article" date="2019" name="Int. J. Syst. Evol. Microbiol.">
        <title>The Global Catalogue of Microorganisms (GCM) 10K type strain sequencing project: providing services to taxonomists for standard genome sequencing and annotation.</title>
        <authorList>
            <consortium name="The Broad Institute Genomics Platform"/>
            <consortium name="The Broad Institute Genome Sequencing Center for Infectious Disease"/>
            <person name="Wu L."/>
            <person name="Ma J."/>
        </authorList>
    </citation>
    <scope>NUCLEOTIDE SEQUENCE [LARGE SCALE GENOMIC DNA]</scope>
    <source>
        <strain evidence="5 6">JCM 1407</strain>
    </source>
</reference>
<evidence type="ECO:0000259" key="3">
    <source>
        <dbReference type="Pfam" id="PF13349"/>
    </source>
</evidence>
<feature type="transmembrane region" description="Helical" evidence="2">
    <location>
        <begin position="70"/>
        <end position="92"/>
    </location>
</feature>
<feature type="domain" description="LiaF transmembrane" evidence="4">
    <location>
        <begin position="11"/>
        <end position="90"/>
    </location>
</feature>
<evidence type="ECO:0000256" key="1">
    <source>
        <dbReference type="SAM" id="MobiDB-lite"/>
    </source>
</evidence>
<dbReference type="Pfam" id="PF13349">
    <property type="entry name" value="DUF4097"/>
    <property type="match status" value="1"/>
</dbReference>
<name>A0ABN1JC26_9CLOT</name>
<evidence type="ECO:0000313" key="5">
    <source>
        <dbReference type="EMBL" id="GAA0735204.1"/>
    </source>
</evidence>
<keyword evidence="6" id="KW-1185">Reference proteome</keyword>
<dbReference type="Pfam" id="PF22570">
    <property type="entry name" value="LiaF-TM"/>
    <property type="match status" value="1"/>
</dbReference>
<keyword evidence="2" id="KW-0472">Membrane</keyword>
<keyword evidence="2" id="KW-0812">Transmembrane</keyword>
<feature type="domain" description="DUF4097" evidence="3">
    <location>
        <begin position="137"/>
        <end position="393"/>
    </location>
</feature>
<comment type="caution">
    <text evidence="5">The sequence shown here is derived from an EMBL/GenBank/DDBJ whole genome shotgun (WGS) entry which is preliminary data.</text>
</comment>
<feature type="region of interest" description="Disordered" evidence="1">
    <location>
        <begin position="360"/>
        <end position="396"/>
    </location>
</feature>
<gene>
    <name evidence="5" type="ORF">GCM10008906_08600</name>
</gene>
<evidence type="ECO:0000256" key="2">
    <source>
        <dbReference type="SAM" id="Phobius"/>
    </source>
</evidence>
<dbReference type="Proteomes" id="UP001501510">
    <property type="component" value="Unassembled WGS sequence"/>
</dbReference>
<protein>
    <recommendedName>
        <fullName evidence="7">Adhesin domain-containing protein</fullName>
    </recommendedName>
</protein>
<accession>A0ABN1JC26</accession>
<evidence type="ECO:0000313" key="6">
    <source>
        <dbReference type="Proteomes" id="UP001501510"/>
    </source>
</evidence>
<sequence length="396" mass="43809">MRQWKVGSITLGFTLIFLGIIFLIGTFVDLSLVGRVIKFWPFIFIFLGVEILLCQFFSNKAHEKFRITGSSIFMFIILIFICGGLFITSNVLTFDKDHIRFNNLRKINYKLTENFNKTYKVQRKNADTVNIKSNIGNIYIDKSQTDTIEIRAKGTIYGNNKKAMASAIDSLVNIDEGSTINITTDEMYQENNGPINTDLYLYVKIPEKMYAKISNNYGNIDVSNLTKGAKVSSDNGNISIKNITGDLDLKNSYGATTVNSIKGNVDTTSENGNVTINDISGYLNASNSYGDIKLKNVLGKIDVSATNGKISLTSSNPLTKGLNLKSEYGAIDVNLPKKQAGNFDLKTEYGKISNDFGLSVQKDEDSNKQSSNKKIGNSDIPIKISSDNGDIDLRAN</sequence>
<organism evidence="5 6">
    <name type="scientific">Clostridium oceanicum</name>
    <dbReference type="NCBI Taxonomy" id="1543"/>
    <lineage>
        <taxon>Bacteria</taxon>
        <taxon>Bacillati</taxon>
        <taxon>Bacillota</taxon>
        <taxon>Clostridia</taxon>
        <taxon>Eubacteriales</taxon>
        <taxon>Clostridiaceae</taxon>
        <taxon>Clostridium</taxon>
    </lineage>
</organism>